<comment type="caution">
    <text evidence="1">The sequence shown here is derived from an EMBL/GenBank/DDBJ whole genome shotgun (WGS) entry which is preliminary data.</text>
</comment>
<gene>
    <name evidence="1" type="ORF">ACFSBI_09410</name>
</gene>
<dbReference type="PANTHER" id="PTHR43434">
    <property type="entry name" value="PHOSPHOGLYCOLATE PHOSPHATASE"/>
    <property type="match status" value="1"/>
</dbReference>
<evidence type="ECO:0000313" key="2">
    <source>
        <dbReference type="Proteomes" id="UP001597347"/>
    </source>
</evidence>
<dbReference type="InterPro" id="IPR006439">
    <property type="entry name" value="HAD-SF_hydro_IA"/>
</dbReference>
<dbReference type="InterPro" id="IPR041492">
    <property type="entry name" value="HAD_2"/>
</dbReference>
<dbReference type="EMBL" id="JBHUEA010000013">
    <property type="protein sequence ID" value="MFD1721766.1"/>
    <property type="molecule type" value="Genomic_DNA"/>
</dbReference>
<dbReference type="SFLD" id="SFLDG01129">
    <property type="entry name" value="C1.5:_HAD__Beta-PGM__Phosphata"/>
    <property type="match status" value="1"/>
</dbReference>
<dbReference type="EC" id="3.-.-.-" evidence="1"/>
<dbReference type="SFLD" id="SFLDG01135">
    <property type="entry name" value="C1.5.6:_HAD__Beta-PGM__Phospha"/>
    <property type="match status" value="1"/>
</dbReference>
<dbReference type="SUPFAM" id="SSF56784">
    <property type="entry name" value="HAD-like"/>
    <property type="match status" value="1"/>
</dbReference>
<accession>A0ABW4LHW9</accession>
<dbReference type="InterPro" id="IPR036412">
    <property type="entry name" value="HAD-like_sf"/>
</dbReference>
<dbReference type="InterPro" id="IPR050155">
    <property type="entry name" value="HAD-like_hydrolase_sf"/>
</dbReference>
<proteinExistence type="predicted"/>
<dbReference type="NCBIfam" id="TIGR01509">
    <property type="entry name" value="HAD-SF-IA-v3"/>
    <property type="match status" value="1"/>
</dbReference>
<reference evidence="2" key="1">
    <citation type="journal article" date="2019" name="Int. J. Syst. Evol. Microbiol.">
        <title>The Global Catalogue of Microorganisms (GCM) 10K type strain sequencing project: providing services to taxonomists for standard genome sequencing and annotation.</title>
        <authorList>
            <consortium name="The Broad Institute Genomics Platform"/>
            <consortium name="The Broad Institute Genome Sequencing Center for Infectious Disease"/>
            <person name="Wu L."/>
            <person name="Ma J."/>
        </authorList>
    </citation>
    <scope>NUCLEOTIDE SEQUENCE [LARGE SCALE GENOMIC DNA]</scope>
    <source>
        <strain evidence="2">CGMCC 1.12471</strain>
    </source>
</reference>
<dbReference type="Pfam" id="PF13419">
    <property type="entry name" value="HAD_2"/>
    <property type="match status" value="1"/>
</dbReference>
<evidence type="ECO:0000313" key="1">
    <source>
        <dbReference type="EMBL" id="MFD1721766.1"/>
    </source>
</evidence>
<name>A0ABW4LHW9_9MICO</name>
<dbReference type="NCBIfam" id="TIGR01549">
    <property type="entry name" value="HAD-SF-IA-v1"/>
    <property type="match status" value="1"/>
</dbReference>
<dbReference type="Gene3D" id="3.40.50.1000">
    <property type="entry name" value="HAD superfamily/HAD-like"/>
    <property type="match status" value="1"/>
</dbReference>
<dbReference type="InterPro" id="IPR023214">
    <property type="entry name" value="HAD_sf"/>
</dbReference>
<keyword evidence="2" id="KW-1185">Reference proteome</keyword>
<dbReference type="Gene3D" id="1.10.150.240">
    <property type="entry name" value="Putative phosphatase, domain 2"/>
    <property type="match status" value="1"/>
</dbReference>
<dbReference type="RefSeq" id="WP_377934297.1">
    <property type="nucleotide sequence ID" value="NZ_JBHUEA010000013.1"/>
</dbReference>
<dbReference type="InterPro" id="IPR023198">
    <property type="entry name" value="PGP-like_dom2"/>
</dbReference>
<keyword evidence="1" id="KW-0378">Hydrolase</keyword>
<dbReference type="Proteomes" id="UP001597347">
    <property type="component" value="Unassembled WGS sequence"/>
</dbReference>
<organism evidence="1 2">
    <name type="scientific">Amnibacterium endophyticum</name>
    <dbReference type="NCBI Taxonomy" id="2109337"/>
    <lineage>
        <taxon>Bacteria</taxon>
        <taxon>Bacillati</taxon>
        <taxon>Actinomycetota</taxon>
        <taxon>Actinomycetes</taxon>
        <taxon>Micrococcales</taxon>
        <taxon>Microbacteriaceae</taxon>
        <taxon>Amnibacterium</taxon>
    </lineage>
</organism>
<protein>
    <submittedName>
        <fullName evidence="1">HAD family hydrolase</fullName>
        <ecNumber evidence="1">3.-.-.-</ecNumber>
    </submittedName>
</protein>
<sequence length="223" mass="24321">MPDRSCDAVLLDIDGTLVDTNYLHIDAWSRALEEVGRPAAAWRIHRAIGMDSGRLLQDLLGDDVDRLGDDAKARHGEHYGRDRDRMRAFDGAQDLLRTLAERGFQVVLATSAPQEEFDALMDVLQPGDTVATVTTAQDVETAKPEPDVVRVALERAGVDADRAVMVGDSVWDVESAKRAGVRCIGVRSGGVSAAELRQTGAVEVYDDAGELLRHLDDGPLYER</sequence>
<dbReference type="GO" id="GO:0016787">
    <property type="term" value="F:hydrolase activity"/>
    <property type="evidence" value="ECO:0007669"/>
    <property type="project" value="UniProtKB-KW"/>
</dbReference>
<dbReference type="SFLD" id="SFLDS00003">
    <property type="entry name" value="Haloacid_Dehalogenase"/>
    <property type="match status" value="1"/>
</dbReference>
<dbReference type="PANTHER" id="PTHR43434:SF16">
    <property type="entry name" value="BLL8046 PROTEIN"/>
    <property type="match status" value="1"/>
</dbReference>